<dbReference type="SUPFAM" id="SSF110087">
    <property type="entry name" value="DR1885-like metal-binding protein"/>
    <property type="match status" value="1"/>
</dbReference>
<dbReference type="Proteomes" id="UP001500383">
    <property type="component" value="Unassembled WGS sequence"/>
</dbReference>
<dbReference type="RefSeq" id="WP_344393027.1">
    <property type="nucleotide sequence ID" value="NZ_BAAAQG010000015.1"/>
</dbReference>
<feature type="chain" id="PRO_5045271965" evidence="2">
    <location>
        <begin position="41"/>
        <end position="213"/>
    </location>
</feature>
<sequence length="213" mass="21895">MRSHTRASHTRASHTRAFNKRAAFAAATALTLALSTAACASDDSPGTTGATDQTTSAEAAGVVILDDGWAKATGTDMAGVFGTIRNPGEDDLHLTGVSGDLGGRTELHETVPGGSGMMMQEKEDGFLVPAGGELILEPGGNHIMLMDLDQPITTGQQITLTLEFSGGVRGGGTEQDVTVSARDFRGGEEEYVGGDHGGMDHGAMDHGAMNHDG</sequence>
<dbReference type="InterPro" id="IPR036182">
    <property type="entry name" value="PCuAC_sf"/>
</dbReference>
<dbReference type="InterPro" id="IPR058248">
    <property type="entry name" value="Lxx211020-like"/>
</dbReference>
<proteinExistence type="predicted"/>
<comment type="caution">
    <text evidence="3">The sequence shown here is derived from an EMBL/GenBank/DDBJ whole genome shotgun (WGS) entry which is preliminary data.</text>
</comment>
<gene>
    <name evidence="3" type="ORF">GCM10009831_29430</name>
</gene>
<dbReference type="PANTHER" id="PTHR36302">
    <property type="entry name" value="BLR7088 PROTEIN"/>
    <property type="match status" value="1"/>
</dbReference>
<evidence type="ECO:0000313" key="4">
    <source>
        <dbReference type="Proteomes" id="UP001500383"/>
    </source>
</evidence>
<dbReference type="Pfam" id="PF04314">
    <property type="entry name" value="PCuAC"/>
    <property type="match status" value="1"/>
</dbReference>
<evidence type="ECO:0000256" key="1">
    <source>
        <dbReference type="SAM" id="MobiDB-lite"/>
    </source>
</evidence>
<keyword evidence="4" id="KW-1185">Reference proteome</keyword>
<dbReference type="Gene3D" id="2.60.40.1890">
    <property type="entry name" value="PCu(A)C copper chaperone"/>
    <property type="match status" value="1"/>
</dbReference>
<evidence type="ECO:0000256" key="2">
    <source>
        <dbReference type="SAM" id="SignalP"/>
    </source>
</evidence>
<dbReference type="InterPro" id="IPR007410">
    <property type="entry name" value="LpqE-like"/>
</dbReference>
<protein>
    <submittedName>
        <fullName evidence="3">Copper chaperone PCu(A)C</fullName>
    </submittedName>
</protein>
<name>A0ABN2J408_9ACTN</name>
<organism evidence="3 4">
    <name type="scientific">Dietzia cercidiphylli</name>
    <dbReference type="NCBI Taxonomy" id="498199"/>
    <lineage>
        <taxon>Bacteria</taxon>
        <taxon>Bacillati</taxon>
        <taxon>Actinomycetota</taxon>
        <taxon>Actinomycetes</taxon>
        <taxon>Mycobacteriales</taxon>
        <taxon>Dietziaceae</taxon>
        <taxon>Dietzia</taxon>
    </lineage>
</organism>
<feature type="signal peptide" evidence="2">
    <location>
        <begin position="1"/>
        <end position="40"/>
    </location>
</feature>
<keyword evidence="2" id="KW-0732">Signal</keyword>
<evidence type="ECO:0000313" key="3">
    <source>
        <dbReference type="EMBL" id="GAA1717542.1"/>
    </source>
</evidence>
<reference evidence="3 4" key="1">
    <citation type="journal article" date="2019" name="Int. J. Syst. Evol. Microbiol.">
        <title>The Global Catalogue of Microorganisms (GCM) 10K type strain sequencing project: providing services to taxonomists for standard genome sequencing and annotation.</title>
        <authorList>
            <consortium name="The Broad Institute Genomics Platform"/>
            <consortium name="The Broad Institute Genome Sequencing Center for Infectious Disease"/>
            <person name="Wu L."/>
            <person name="Ma J."/>
        </authorList>
    </citation>
    <scope>NUCLEOTIDE SEQUENCE [LARGE SCALE GENOMIC DNA]</scope>
    <source>
        <strain evidence="3 4">JCM 16002</strain>
    </source>
</reference>
<accession>A0ABN2J408</accession>
<feature type="region of interest" description="Disordered" evidence="1">
    <location>
        <begin position="190"/>
        <end position="213"/>
    </location>
</feature>
<dbReference type="PANTHER" id="PTHR36302:SF1">
    <property type="entry name" value="COPPER CHAPERONE PCU(A)C"/>
    <property type="match status" value="1"/>
</dbReference>
<dbReference type="EMBL" id="BAAAQG010000015">
    <property type="protein sequence ID" value="GAA1717542.1"/>
    <property type="molecule type" value="Genomic_DNA"/>
</dbReference>
<feature type="compositionally biased region" description="Basic and acidic residues" evidence="1">
    <location>
        <begin position="197"/>
        <end position="213"/>
    </location>
</feature>